<proteinExistence type="predicted"/>
<dbReference type="Gramene" id="OE9A004952T1">
    <property type="protein sequence ID" value="OE9A004952C1"/>
    <property type="gene ID" value="OE9A004952"/>
</dbReference>
<protein>
    <submittedName>
        <fullName evidence="2">Uncharacterized protein</fullName>
    </submittedName>
</protein>
<gene>
    <name evidence="2" type="ORF">OLEA9_A004952</name>
</gene>
<evidence type="ECO:0000256" key="1">
    <source>
        <dbReference type="SAM" id="MobiDB-lite"/>
    </source>
</evidence>
<accession>A0A8S0UL98</accession>
<feature type="region of interest" description="Disordered" evidence="1">
    <location>
        <begin position="53"/>
        <end position="85"/>
    </location>
</feature>
<dbReference type="EMBL" id="CACTIH010008122">
    <property type="protein sequence ID" value="CAA3019253.1"/>
    <property type="molecule type" value="Genomic_DNA"/>
</dbReference>
<dbReference type="Proteomes" id="UP000594638">
    <property type="component" value="Unassembled WGS sequence"/>
</dbReference>
<evidence type="ECO:0000313" key="2">
    <source>
        <dbReference type="EMBL" id="CAA3019253.1"/>
    </source>
</evidence>
<feature type="compositionally biased region" description="Polar residues" evidence="1">
    <location>
        <begin position="53"/>
        <end position="65"/>
    </location>
</feature>
<name>A0A8S0UL98_OLEEU</name>
<comment type="caution">
    <text evidence="2">The sequence shown here is derived from an EMBL/GenBank/DDBJ whole genome shotgun (WGS) entry which is preliminary data.</text>
</comment>
<dbReference type="AlphaFoldDB" id="A0A8S0UL98"/>
<sequence length="120" mass="13123">MFGSWTLDWRRTREARPANTGWLVGPGRPGCSWPGSLVGNLWGTYALVSSGLHTGNERNGSNSSGPRVAPARPAPHTVSEACPLHNGSKYAQKNGKFWEYISTEDDRLSVAGTENFICRF</sequence>
<organism evidence="2 3">
    <name type="scientific">Olea europaea subsp. europaea</name>
    <dbReference type="NCBI Taxonomy" id="158383"/>
    <lineage>
        <taxon>Eukaryota</taxon>
        <taxon>Viridiplantae</taxon>
        <taxon>Streptophyta</taxon>
        <taxon>Embryophyta</taxon>
        <taxon>Tracheophyta</taxon>
        <taxon>Spermatophyta</taxon>
        <taxon>Magnoliopsida</taxon>
        <taxon>eudicotyledons</taxon>
        <taxon>Gunneridae</taxon>
        <taxon>Pentapetalae</taxon>
        <taxon>asterids</taxon>
        <taxon>lamiids</taxon>
        <taxon>Lamiales</taxon>
        <taxon>Oleaceae</taxon>
        <taxon>Oleeae</taxon>
        <taxon>Olea</taxon>
    </lineage>
</organism>
<reference evidence="2 3" key="1">
    <citation type="submission" date="2019-12" db="EMBL/GenBank/DDBJ databases">
        <authorList>
            <person name="Alioto T."/>
            <person name="Alioto T."/>
            <person name="Gomez Garrido J."/>
        </authorList>
    </citation>
    <scope>NUCLEOTIDE SEQUENCE [LARGE SCALE GENOMIC DNA]</scope>
</reference>
<feature type="non-terminal residue" evidence="2">
    <location>
        <position position="1"/>
    </location>
</feature>
<keyword evidence="3" id="KW-1185">Reference proteome</keyword>
<evidence type="ECO:0000313" key="3">
    <source>
        <dbReference type="Proteomes" id="UP000594638"/>
    </source>
</evidence>